<protein>
    <submittedName>
        <fullName evidence="1">Uncharacterized protein</fullName>
    </submittedName>
</protein>
<dbReference type="SUPFAM" id="SSF52540">
    <property type="entry name" value="P-loop containing nucleoside triphosphate hydrolases"/>
    <property type="match status" value="1"/>
</dbReference>
<evidence type="ECO:0000313" key="1">
    <source>
        <dbReference type="EMBL" id="KKN65403.1"/>
    </source>
</evidence>
<proteinExistence type="predicted"/>
<name>A0A0F9VHW1_9ZZZZ</name>
<dbReference type="Gene3D" id="3.40.50.300">
    <property type="entry name" value="P-loop containing nucleotide triphosphate hydrolases"/>
    <property type="match status" value="1"/>
</dbReference>
<comment type="caution">
    <text evidence="1">The sequence shown here is derived from an EMBL/GenBank/DDBJ whole genome shotgun (WGS) entry which is preliminary data.</text>
</comment>
<gene>
    <name evidence="1" type="ORF">LCGC14_0482160</name>
</gene>
<dbReference type="EMBL" id="LAZR01000525">
    <property type="protein sequence ID" value="KKN65403.1"/>
    <property type="molecule type" value="Genomic_DNA"/>
</dbReference>
<accession>A0A0F9VHW1</accession>
<sequence length="737" mass="85999">MTQIRFYEAENELNSDFINQIILTKQNPFPRNPVTSKDNLPEFCLGRTEEIGIIKNAIEKVSNDPGNKSAWIPINGDGGTGKSTIALYVYNKIRNGHSGDLDVDHIESAYINIPADPRYLTISYIYKKIIENLGDSPETYPYFLGFKFVNKLCEIIFNIEELREEFEEIFKDAWSNISSCDNYTQFLIKVKKKAPKFTNELIEFVHEYDYLIQSKIQLNLKYIQKLIELISGNKKVRRNACEFILGRNIKDEVEARDLIESFVKTTNLLFERSCLMVIMDNLENLSLEEKTFREFFKFLQAFRNNINNCLLLTIGSTKFWEFFRKAISMSEWNMIEGFKYEELSLISVSEEDASRILMRHMSEFWEKYGSDIPPIGKDRNYPFSKPSFRYIYEINDRNLRDTLKICNRIIEKFKESNQILYYKNLETSIYNLRPQSVGTYLFENEINFLLKFLAKFADRNNLSRKIENGLIRAFNVIKDNQEIKYLSNVEHEPPIKLDSGKICKPDVYLTLFGQKSILNLRKAEIQVKASFPTNPVKLSHVRSSIDILKEGKIQYLHFITLSPLENKILEELKKFKSRVGRITPLASEEPAYLVLLLSEFSKIFFRKEILDYDTYIGILKKIGIEIPELFEEIKKIPILDLSKPEEKQPTPSQPKQIPLPVTPTTPLKKIYNPKELERHLIELFELKGLIKKKQDIIDEMLKIAGSVSVINNSISSLQKLNKIQYSRSKPQGWSLKN</sequence>
<dbReference type="AlphaFoldDB" id="A0A0F9VHW1"/>
<organism evidence="1">
    <name type="scientific">marine sediment metagenome</name>
    <dbReference type="NCBI Taxonomy" id="412755"/>
    <lineage>
        <taxon>unclassified sequences</taxon>
        <taxon>metagenomes</taxon>
        <taxon>ecological metagenomes</taxon>
    </lineage>
</organism>
<dbReference type="InterPro" id="IPR027417">
    <property type="entry name" value="P-loop_NTPase"/>
</dbReference>
<reference evidence="1" key="1">
    <citation type="journal article" date="2015" name="Nature">
        <title>Complex archaea that bridge the gap between prokaryotes and eukaryotes.</title>
        <authorList>
            <person name="Spang A."/>
            <person name="Saw J.H."/>
            <person name="Jorgensen S.L."/>
            <person name="Zaremba-Niedzwiedzka K."/>
            <person name="Martijn J."/>
            <person name="Lind A.E."/>
            <person name="van Eijk R."/>
            <person name="Schleper C."/>
            <person name="Guy L."/>
            <person name="Ettema T.J."/>
        </authorList>
    </citation>
    <scope>NUCLEOTIDE SEQUENCE</scope>
</reference>